<dbReference type="PROSITE" id="PS00356">
    <property type="entry name" value="HTH_LACI_1"/>
    <property type="match status" value="1"/>
</dbReference>
<gene>
    <name evidence="6" type="ORF">HND93_07905</name>
</gene>
<name>A0ABX2T6E4_9PROT</name>
<reference evidence="6 7" key="1">
    <citation type="submission" date="2020-05" db="EMBL/GenBank/DDBJ databases">
        <title>Azospirillum oleiclasticum sp. nov, a nitrogen-fixing and heavy crude oil-emulsifying bacterium isolated from the crude oil of Yumen Oilfield.</title>
        <authorList>
            <person name="Wu D."/>
            <person name="Cai M."/>
            <person name="Zhang X."/>
        </authorList>
    </citation>
    <scope>NUCLEOTIDE SEQUENCE [LARGE SCALE GENOMIC DNA]</scope>
    <source>
        <strain evidence="6 7">ROY-1-1-2</strain>
    </source>
</reference>
<dbReference type="Proteomes" id="UP000584642">
    <property type="component" value="Unassembled WGS sequence"/>
</dbReference>
<evidence type="ECO:0000256" key="2">
    <source>
        <dbReference type="ARBA" id="ARBA00023125"/>
    </source>
</evidence>
<dbReference type="Pfam" id="PF13377">
    <property type="entry name" value="Peripla_BP_3"/>
    <property type="match status" value="1"/>
</dbReference>
<evidence type="ECO:0000259" key="5">
    <source>
        <dbReference type="PROSITE" id="PS50932"/>
    </source>
</evidence>
<dbReference type="PANTHER" id="PTHR30146:SF138">
    <property type="entry name" value="TRANSCRIPTIONAL REGULATORY PROTEIN"/>
    <property type="match status" value="1"/>
</dbReference>
<dbReference type="Gene3D" id="3.40.50.2300">
    <property type="match status" value="2"/>
</dbReference>
<dbReference type="Gene3D" id="1.10.260.40">
    <property type="entry name" value="lambda repressor-like DNA-binding domains"/>
    <property type="match status" value="1"/>
</dbReference>
<dbReference type="InterPro" id="IPR046335">
    <property type="entry name" value="LacI/GalR-like_sensor"/>
</dbReference>
<dbReference type="CDD" id="cd06273">
    <property type="entry name" value="PBP1_LacI-like"/>
    <property type="match status" value="1"/>
</dbReference>
<keyword evidence="3" id="KW-0804">Transcription</keyword>
<evidence type="ECO:0000256" key="4">
    <source>
        <dbReference type="SAM" id="MobiDB-lite"/>
    </source>
</evidence>
<dbReference type="EMBL" id="JABFDB010000004">
    <property type="protein sequence ID" value="NYZ19632.1"/>
    <property type="molecule type" value="Genomic_DNA"/>
</dbReference>
<feature type="region of interest" description="Disordered" evidence="4">
    <location>
        <begin position="1"/>
        <end position="38"/>
    </location>
</feature>
<dbReference type="PRINTS" id="PR00036">
    <property type="entry name" value="HTHLACI"/>
</dbReference>
<keyword evidence="1" id="KW-0805">Transcription regulation</keyword>
<accession>A0ABX2T6E4</accession>
<dbReference type="CDD" id="cd01392">
    <property type="entry name" value="HTH_LacI"/>
    <property type="match status" value="1"/>
</dbReference>
<keyword evidence="7" id="KW-1185">Reference proteome</keyword>
<dbReference type="RefSeq" id="WP_180281407.1">
    <property type="nucleotide sequence ID" value="NZ_JABFDB010000004.1"/>
</dbReference>
<dbReference type="GO" id="GO:0003677">
    <property type="term" value="F:DNA binding"/>
    <property type="evidence" value="ECO:0007669"/>
    <property type="project" value="UniProtKB-KW"/>
</dbReference>
<dbReference type="SMART" id="SM00354">
    <property type="entry name" value="HTH_LACI"/>
    <property type="match status" value="1"/>
</dbReference>
<proteinExistence type="predicted"/>
<evidence type="ECO:0000256" key="1">
    <source>
        <dbReference type="ARBA" id="ARBA00023015"/>
    </source>
</evidence>
<protein>
    <submittedName>
        <fullName evidence="6">LacI family DNA-binding transcriptional regulator</fullName>
    </submittedName>
</protein>
<feature type="domain" description="HTH lacI-type" evidence="5">
    <location>
        <begin position="37"/>
        <end position="91"/>
    </location>
</feature>
<evidence type="ECO:0000256" key="3">
    <source>
        <dbReference type="ARBA" id="ARBA00023163"/>
    </source>
</evidence>
<keyword evidence="2 6" id="KW-0238">DNA-binding</keyword>
<dbReference type="SUPFAM" id="SSF53822">
    <property type="entry name" value="Periplasmic binding protein-like I"/>
    <property type="match status" value="1"/>
</dbReference>
<dbReference type="InterPro" id="IPR010982">
    <property type="entry name" value="Lambda_DNA-bd_dom_sf"/>
</dbReference>
<dbReference type="InterPro" id="IPR000843">
    <property type="entry name" value="HTH_LacI"/>
</dbReference>
<dbReference type="PANTHER" id="PTHR30146">
    <property type="entry name" value="LACI-RELATED TRANSCRIPTIONAL REPRESSOR"/>
    <property type="match status" value="1"/>
</dbReference>
<dbReference type="PROSITE" id="PS50932">
    <property type="entry name" value="HTH_LACI_2"/>
    <property type="match status" value="1"/>
</dbReference>
<dbReference type="SUPFAM" id="SSF47413">
    <property type="entry name" value="lambda repressor-like DNA-binding domains"/>
    <property type="match status" value="1"/>
</dbReference>
<sequence>MAEHATGRQPTQEPAVPDSPATPGGAAERTRRGNGSVGIRDVARAAGVSTATVSRVLNTPEAVGQPIREKVLEAVRQLRYVPHSAARALSLQRSHTLGIVIPSIANSIFAAQVEALQKCASEHGYNVVIALSDFSMDNEFRQMQNLVANGAEGVMLVGGWHRPELYDLLNARGVVYVNTSVYDPASPHPTIGFDNAAAIGRATNYLLELGHTRIGVLSGQRAENDRATYRLKGIQDALRAAGLTLDDQLVQECRYGISDARQAFRELMSRRPAPTAIVCHNDVLAFGAVLEAQDMGLQVPADVSVVGFDDLEWASQIRPSLTTVRVRWDQMATLAGEHLIAQLTGAPVVHATKVDVDLVVRESTGRCREAAKRPARNGRK</sequence>
<comment type="caution">
    <text evidence="6">The sequence shown here is derived from an EMBL/GenBank/DDBJ whole genome shotgun (WGS) entry which is preliminary data.</text>
</comment>
<dbReference type="Pfam" id="PF00356">
    <property type="entry name" value="LacI"/>
    <property type="match status" value="1"/>
</dbReference>
<dbReference type="InterPro" id="IPR028082">
    <property type="entry name" value="Peripla_BP_I"/>
</dbReference>
<organism evidence="6 7">
    <name type="scientific">Azospirillum oleiclasticum</name>
    <dbReference type="NCBI Taxonomy" id="2735135"/>
    <lineage>
        <taxon>Bacteria</taxon>
        <taxon>Pseudomonadati</taxon>
        <taxon>Pseudomonadota</taxon>
        <taxon>Alphaproteobacteria</taxon>
        <taxon>Rhodospirillales</taxon>
        <taxon>Azospirillaceae</taxon>
        <taxon>Azospirillum</taxon>
    </lineage>
</organism>
<evidence type="ECO:0000313" key="7">
    <source>
        <dbReference type="Proteomes" id="UP000584642"/>
    </source>
</evidence>
<evidence type="ECO:0000313" key="6">
    <source>
        <dbReference type="EMBL" id="NYZ19632.1"/>
    </source>
</evidence>